<organism evidence="4 5">
    <name type="scientific">Enterococcus termitis</name>
    <dbReference type="NCBI Taxonomy" id="332950"/>
    <lineage>
        <taxon>Bacteria</taxon>
        <taxon>Bacillati</taxon>
        <taxon>Bacillota</taxon>
        <taxon>Bacilli</taxon>
        <taxon>Lactobacillales</taxon>
        <taxon>Enterococcaceae</taxon>
        <taxon>Enterococcus</taxon>
    </lineage>
</organism>
<dbReference type="PROSITE" id="PS51371">
    <property type="entry name" value="CBS"/>
    <property type="match status" value="1"/>
</dbReference>
<dbReference type="InterPro" id="IPR036388">
    <property type="entry name" value="WH-like_DNA-bd_sf"/>
</dbReference>
<dbReference type="SUPFAM" id="SSF54637">
    <property type="entry name" value="Thioesterase/thiol ester dehydrase-isomerase"/>
    <property type="match status" value="1"/>
</dbReference>
<sequence>MATKHDQILKYIEGLPIGDRISVRSIAKNLGVSEGTAYRAIKDAENIGLVSTIQRVGTIRIERKLKKHIEKLTFGEVVRIIEGDVLGGSAGLDKVLNKFVIGAMTEKAMTRYITPGSLMIVGNRQGVQKLALENGAAVLITGGFDTESEIADLADKLEMPVLRTTYDTFTVATMINRALSDQLIKKDIMLVSDIYTSLEKTNYLYATNTIADYQHLSEKTHHSRFPVVNKSLRLVGIVTAKDVLGKSETLTMDKVMTKDPIVVKKMMSVASVSHQMIWDGLEVMPVVEDDLSLVGFVSRQDVMKAMQLVQRQPQIADTISDQISGEVMPVEETGKNGDIQFKFTVAPQMVNSVGTISFGVLSEIIANVTQRTMITNQRRNVLIEQMSLHYLRLIQLESELDIRPRVLEIGRRSAKLDIEVYLENALVAKAIVVCQVMERT</sequence>
<dbReference type="InterPro" id="IPR046342">
    <property type="entry name" value="CBS_dom_sf"/>
</dbReference>
<evidence type="ECO:0000256" key="1">
    <source>
        <dbReference type="ARBA" id="ARBA00023122"/>
    </source>
</evidence>
<dbReference type="OrthoDB" id="1790451at2"/>
<evidence type="ECO:0000313" key="5">
    <source>
        <dbReference type="Proteomes" id="UP000095094"/>
    </source>
</evidence>
<keyword evidence="5" id="KW-1185">Reference proteome</keyword>
<dbReference type="Gene3D" id="3.10.129.10">
    <property type="entry name" value="Hotdog Thioesterase"/>
    <property type="match status" value="1"/>
</dbReference>
<accession>A0A1E5H6R3</accession>
<dbReference type="SUPFAM" id="SSF46785">
    <property type="entry name" value="Winged helix' DNA-binding domain"/>
    <property type="match status" value="1"/>
</dbReference>
<dbReference type="Gene3D" id="3.40.1390.20">
    <property type="entry name" value="HprK N-terminal domain-like"/>
    <property type="match status" value="1"/>
</dbReference>
<dbReference type="Pfam" id="PF03061">
    <property type="entry name" value="4HBT"/>
    <property type="match status" value="1"/>
</dbReference>
<dbReference type="RefSeq" id="WP_069661921.1">
    <property type="nucleotide sequence ID" value="NZ_JBHUJJ010000001.1"/>
</dbReference>
<dbReference type="SUPFAM" id="SSF54631">
    <property type="entry name" value="CBS-domain pair"/>
    <property type="match status" value="1"/>
</dbReference>
<gene>
    <name evidence="4" type="ORF">BCR25_01985</name>
</gene>
<protein>
    <recommendedName>
        <fullName evidence="3">CBS domain-containing protein</fullName>
    </recommendedName>
</protein>
<evidence type="ECO:0000256" key="2">
    <source>
        <dbReference type="PROSITE-ProRule" id="PRU00703"/>
    </source>
</evidence>
<dbReference type="InterPro" id="IPR006683">
    <property type="entry name" value="Thioestr_dom"/>
</dbReference>
<dbReference type="PANTHER" id="PTHR43080">
    <property type="entry name" value="CBS DOMAIN-CONTAINING PROTEIN CBSX3, MITOCHONDRIAL"/>
    <property type="match status" value="1"/>
</dbReference>
<dbReference type="PANTHER" id="PTHR43080:SF2">
    <property type="entry name" value="CBS DOMAIN-CONTAINING PROTEIN"/>
    <property type="match status" value="1"/>
</dbReference>
<proteinExistence type="predicted"/>
<dbReference type="CDD" id="cd04596">
    <property type="entry name" value="CBS_pair_DRTGG_assoc"/>
    <property type="match status" value="1"/>
</dbReference>
<dbReference type="Gene3D" id="1.10.10.10">
    <property type="entry name" value="Winged helix-like DNA-binding domain superfamily/Winged helix DNA-binding domain"/>
    <property type="match status" value="1"/>
</dbReference>
<dbReference type="Pfam" id="PF00571">
    <property type="entry name" value="CBS"/>
    <property type="match status" value="2"/>
</dbReference>
<dbReference type="InterPro" id="IPR010766">
    <property type="entry name" value="DRTGG"/>
</dbReference>
<dbReference type="InterPro" id="IPR051257">
    <property type="entry name" value="Diverse_CBS-Domain"/>
</dbReference>
<evidence type="ECO:0000313" key="4">
    <source>
        <dbReference type="EMBL" id="OEG20611.1"/>
    </source>
</evidence>
<dbReference type="Gene3D" id="3.10.580.10">
    <property type="entry name" value="CBS-domain"/>
    <property type="match status" value="1"/>
</dbReference>
<evidence type="ECO:0000259" key="3">
    <source>
        <dbReference type="PROSITE" id="PS51371"/>
    </source>
</evidence>
<name>A0A1E5H6R3_9ENTE</name>
<dbReference type="InterPro" id="IPR028979">
    <property type="entry name" value="Ser_kin/Pase_Hpr-like_N_sf"/>
</dbReference>
<dbReference type="Proteomes" id="UP000095094">
    <property type="component" value="Unassembled WGS sequence"/>
</dbReference>
<feature type="domain" description="CBS" evidence="3">
    <location>
        <begin position="256"/>
        <end position="318"/>
    </location>
</feature>
<dbReference type="Pfam" id="PF07085">
    <property type="entry name" value="DRTGG"/>
    <property type="match status" value="1"/>
</dbReference>
<dbReference type="SUPFAM" id="SSF75138">
    <property type="entry name" value="HprK N-terminal domain-like"/>
    <property type="match status" value="1"/>
</dbReference>
<reference evidence="5" key="1">
    <citation type="submission" date="2016-09" db="EMBL/GenBank/DDBJ databases">
        <authorList>
            <person name="Gulvik C.A."/>
        </authorList>
    </citation>
    <scope>NUCLEOTIDE SEQUENCE [LARGE SCALE GENOMIC DNA]</scope>
    <source>
        <strain evidence="5">LMG 8895</strain>
    </source>
</reference>
<keyword evidence="1 2" id="KW-0129">CBS domain</keyword>
<dbReference type="SMART" id="SM00116">
    <property type="entry name" value="CBS"/>
    <property type="match status" value="2"/>
</dbReference>
<dbReference type="InterPro" id="IPR000644">
    <property type="entry name" value="CBS_dom"/>
</dbReference>
<dbReference type="AlphaFoldDB" id="A0A1E5H6R3"/>
<dbReference type="InterPro" id="IPR029069">
    <property type="entry name" value="HotDog_dom_sf"/>
</dbReference>
<dbReference type="InterPro" id="IPR036390">
    <property type="entry name" value="WH_DNA-bd_sf"/>
</dbReference>
<dbReference type="EMBL" id="MIJY01000001">
    <property type="protein sequence ID" value="OEG20611.1"/>
    <property type="molecule type" value="Genomic_DNA"/>
</dbReference>
<comment type="caution">
    <text evidence="4">The sequence shown here is derived from an EMBL/GenBank/DDBJ whole genome shotgun (WGS) entry which is preliminary data.</text>
</comment>